<organism evidence="2 3">
    <name type="scientific">Sphingobium terrigena</name>
    <dbReference type="NCBI Taxonomy" id="2304063"/>
    <lineage>
        <taxon>Bacteria</taxon>
        <taxon>Pseudomonadati</taxon>
        <taxon>Pseudomonadota</taxon>
        <taxon>Alphaproteobacteria</taxon>
        <taxon>Sphingomonadales</taxon>
        <taxon>Sphingomonadaceae</taxon>
        <taxon>Sphingobium</taxon>
    </lineage>
</organism>
<dbReference type="EMBL" id="QVRA01000028">
    <property type="protein sequence ID" value="RJG52377.1"/>
    <property type="molecule type" value="Genomic_DNA"/>
</dbReference>
<dbReference type="AlphaFoldDB" id="A0A418YN06"/>
<feature type="domain" description="HTH cro/C1-type" evidence="1">
    <location>
        <begin position="25"/>
        <end position="57"/>
    </location>
</feature>
<evidence type="ECO:0000259" key="1">
    <source>
        <dbReference type="PROSITE" id="PS50943"/>
    </source>
</evidence>
<dbReference type="InterPro" id="IPR010982">
    <property type="entry name" value="Lambda_DNA-bd_dom_sf"/>
</dbReference>
<dbReference type="Pfam" id="PF01381">
    <property type="entry name" value="HTH_3"/>
    <property type="match status" value="1"/>
</dbReference>
<name>A0A418YN06_9SPHN</name>
<gene>
    <name evidence="2" type="ORF">D0Z70_20590</name>
</gene>
<protein>
    <submittedName>
        <fullName evidence="2">Helix-turn-helix domain-containing protein</fullName>
    </submittedName>
</protein>
<dbReference type="GO" id="GO:0003677">
    <property type="term" value="F:DNA binding"/>
    <property type="evidence" value="ECO:0007669"/>
    <property type="project" value="InterPro"/>
</dbReference>
<evidence type="ECO:0000313" key="2">
    <source>
        <dbReference type="EMBL" id="RJG52377.1"/>
    </source>
</evidence>
<accession>A0A418YN06</accession>
<reference evidence="2 3" key="1">
    <citation type="submission" date="2018-08" db="EMBL/GenBank/DDBJ databases">
        <title>Sphingobium sp. EO9.</title>
        <authorList>
            <person name="Park Y."/>
            <person name="Kim K.H."/>
            <person name="Jeon C.O."/>
        </authorList>
    </citation>
    <scope>NUCLEOTIDE SEQUENCE [LARGE SCALE GENOMIC DNA]</scope>
    <source>
        <strain evidence="2 3">EO9</strain>
    </source>
</reference>
<dbReference type="CDD" id="cd00093">
    <property type="entry name" value="HTH_XRE"/>
    <property type="match status" value="1"/>
</dbReference>
<dbReference type="RefSeq" id="WP_119749742.1">
    <property type="nucleotide sequence ID" value="NZ_QVRA01000028.1"/>
</dbReference>
<dbReference type="Proteomes" id="UP000283469">
    <property type="component" value="Unassembled WGS sequence"/>
</dbReference>
<dbReference type="Gene3D" id="1.10.260.40">
    <property type="entry name" value="lambda repressor-like DNA-binding domains"/>
    <property type="match status" value="1"/>
</dbReference>
<dbReference type="SUPFAM" id="SSF47413">
    <property type="entry name" value="lambda repressor-like DNA-binding domains"/>
    <property type="match status" value="1"/>
</dbReference>
<dbReference type="InterPro" id="IPR001387">
    <property type="entry name" value="Cro/C1-type_HTH"/>
</dbReference>
<evidence type="ECO:0000313" key="3">
    <source>
        <dbReference type="Proteomes" id="UP000283469"/>
    </source>
</evidence>
<comment type="caution">
    <text evidence="2">The sequence shown here is derived from an EMBL/GenBank/DDBJ whole genome shotgun (WGS) entry which is preliminary data.</text>
</comment>
<keyword evidence="3" id="KW-1185">Reference proteome</keyword>
<dbReference type="OrthoDB" id="7471477at2"/>
<dbReference type="SMART" id="SM00530">
    <property type="entry name" value="HTH_XRE"/>
    <property type="match status" value="1"/>
</dbReference>
<dbReference type="PROSITE" id="PS50943">
    <property type="entry name" value="HTH_CROC1"/>
    <property type="match status" value="1"/>
</dbReference>
<sequence>MSLDCAASVADAPLSYVKEQSGRQIEEARKKIGITQRELARNLGMGVRWLREIESGNPKSKLDDHLRCTYRLGLSTGHILIPLLFAGQRMCFPRQLAAGDLCDLERLCVEVVAERNLSQLTNALTPRWQSPPLMAGASS</sequence>
<proteinExistence type="predicted"/>